<dbReference type="PANTHER" id="PTHR42879:SF6">
    <property type="entry name" value="NADPH-DEPENDENT REDUCTASE BACG"/>
    <property type="match status" value="1"/>
</dbReference>
<dbReference type="FunFam" id="3.40.50.720:FF:000084">
    <property type="entry name" value="Short-chain dehydrogenase reductase"/>
    <property type="match status" value="1"/>
</dbReference>
<dbReference type="OrthoDB" id="9804774at2"/>
<dbReference type="Pfam" id="PF00106">
    <property type="entry name" value="adh_short"/>
    <property type="match status" value="1"/>
</dbReference>
<dbReference type="InterPro" id="IPR002347">
    <property type="entry name" value="SDR_fam"/>
</dbReference>
<evidence type="ECO:0000313" key="2">
    <source>
        <dbReference type="EMBL" id="PQA56899.1"/>
    </source>
</evidence>
<dbReference type="InterPro" id="IPR050259">
    <property type="entry name" value="SDR"/>
</dbReference>
<dbReference type="CDD" id="cd05233">
    <property type="entry name" value="SDR_c"/>
    <property type="match status" value="1"/>
</dbReference>
<comment type="caution">
    <text evidence="2">The sequence shown here is derived from an EMBL/GenBank/DDBJ whole genome shotgun (WGS) entry which is preliminary data.</text>
</comment>
<name>A0A2S7IJN3_9BACT</name>
<sequence>MDLQLAGKTAFVSGSTAGIGYAIALGLAKEGVTVILNGRTSENVAAAVQQLQSEVPNAQVSGFPADFAQAADVEALLANLPSVDILVNNIGVFEPKAFTEIPDEDWFRFFEINVMSGIRLSRHFFPKMLEKNWGRILFISSESAVFIPSEMIHYGMTKTAQLAVARGLAELTKGTGVTVNTVLPGPTKSRGVGEFIANLAKQENKTEEEMEKVFFQDFRPTSLIQRFASPDEIAHMVTYLSSPLASATNGATLRVEGGLLKSAF</sequence>
<comment type="similarity">
    <text evidence="1">Belongs to the short-chain dehydrogenases/reductases (SDR) family.</text>
</comment>
<dbReference type="AlphaFoldDB" id="A0A2S7IJN3"/>
<dbReference type="PANTHER" id="PTHR42879">
    <property type="entry name" value="3-OXOACYL-(ACYL-CARRIER-PROTEIN) REDUCTASE"/>
    <property type="match status" value="1"/>
</dbReference>
<proteinExistence type="inferred from homology"/>
<protein>
    <submittedName>
        <fullName evidence="2">Oxidoreductase</fullName>
    </submittedName>
</protein>
<evidence type="ECO:0000256" key="1">
    <source>
        <dbReference type="ARBA" id="ARBA00006484"/>
    </source>
</evidence>
<dbReference type="Proteomes" id="UP000239590">
    <property type="component" value="Unassembled WGS sequence"/>
</dbReference>
<gene>
    <name evidence="2" type="ORF">C5O19_16315</name>
</gene>
<dbReference type="Gene3D" id="3.40.50.720">
    <property type="entry name" value="NAD(P)-binding Rossmann-like Domain"/>
    <property type="match status" value="1"/>
</dbReference>
<dbReference type="EMBL" id="PTRA01000002">
    <property type="protein sequence ID" value="PQA56899.1"/>
    <property type="molecule type" value="Genomic_DNA"/>
</dbReference>
<evidence type="ECO:0000313" key="3">
    <source>
        <dbReference type="Proteomes" id="UP000239590"/>
    </source>
</evidence>
<reference evidence="3" key="1">
    <citation type="submission" date="2018-02" db="EMBL/GenBank/DDBJ databases">
        <title>Genome sequencing of Solimonas sp. HR-BB.</title>
        <authorList>
            <person name="Lee Y."/>
            <person name="Jeon C.O."/>
        </authorList>
    </citation>
    <scope>NUCLEOTIDE SEQUENCE [LARGE SCALE GENOMIC DNA]</scope>
    <source>
        <strain evidence="3">HR-U</strain>
    </source>
</reference>
<dbReference type="InterPro" id="IPR036291">
    <property type="entry name" value="NAD(P)-bd_dom_sf"/>
</dbReference>
<dbReference type="PRINTS" id="PR00081">
    <property type="entry name" value="GDHRDH"/>
</dbReference>
<dbReference type="RefSeq" id="WP_104714473.1">
    <property type="nucleotide sequence ID" value="NZ_PTRA01000002.1"/>
</dbReference>
<accession>A0A2S7IJN3</accession>
<organism evidence="2 3">
    <name type="scientific">Siphonobacter curvatus</name>
    <dbReference type="NCBI Taxonomy" id="2094562"/>
    <lineage>
        <taxon>Bacteria</taxon>
        <taxon>Pseudomonadati</taxon>
        <taxon>Bacteroidota</taxon>
        <taxon>Cytophagia</taxon>
        <taxon>Cytophagales</taxon>
        <taxon>Cytophagaceae</taxon>
        <taxon>Siphonobacter</taxon>
    </lineage>
</organism>
<dbReference type="SUPFAM" id="SSF51735">
    <property type="entry name" value="NAD(P)-binding Rossmann-fold domains"/>
    <property type="match status" value="1"/>
</dbReference>
<keyword evidence="3" id="KW-1185">Reference proteome</keyword>